<feature type="compositionally biased region" description="Polar residues" evidence="1">
    <location>
        <begin position="633"/>
        <end position="666"/>
    </location>
</feature>
<dbReference type="PANTHER" id="PTHR48125">
    <property type="entry name" value="LP07818P1"/>
    <property type="match status" value="1"/>
</dbReference>
<name>A0A9P9Y5R6_9HYPO</name>
<feature type="compositionally biased region" description="Polar residues" evidence="1">
    <location>
        <begin position="544"/>
        <end position="554"/>
    </location>
</feature>
<dbReference type="Proteomes" id="UP001055219">
    <property type="component" value="Unassembled WGS sequence"/>
</dbReference>
<dbReference type="OrthoDB" id="2149705at2759"/>
<comment type="caution">
    <text evidence="2">The sequence shown here is derived from an EMBL/GenBank/DDBJ whole genome shotgun (WGS) entry which is preliminary data.</text>
</comment>
<feature type="compositionally biased region" description="Low complexity" evidence="1">
    <location>
        <begin position="934"/>
        <end position="973"/>
    </location>
</feature>
<feature type="region of interest" description="Disordered" evidence="1">
    <location>
        <begin position="886"/>
        <end position="986"/>
    </location>
</feature>
<feature type="compositionally biased region" description="Acidic residues" evidence="1">
    <location>
        <begin position="50"/>
        <end position="67"/>
    </location>
</feature>
<evidence type="ECO:0000256" key="1">
    <source>
        <dbReference type="SAM" id="MobiDB-lite"/>
    </source>
</evidence>
<dbReference type="PANTHER" id="PTHR48125:SF10">
    <property type="entry name" value="OS12G0136300 PROTEIN"/>
    <property type="match status" value="1"/>
</dbReference>
<reference evidence="2" key="2">
    <citation type="submission" date="2022-07" db="EMBL/GenBank/DDBJ databases">
        <authorList>
            <person name="Goncalves M.F.M."/>
            <person name="Hilario S."/>
            <person name="Van De Peer Y."/>
            <person name="Esteves A.C."/>
            <person name="Alves A."/>
        </authorList>
    </citation>
    <scope>NUCLEOTIDE SEQUENCE</scope>
    <source>
        <strain evidence="2">MUM 19.33</strain>
    </source>
</reference>
<dbReference type="GeneID" id="75832090"/>
<evidence type="ECO:0000313" key="2">
    <source>
        <dbReference type="EMBL" id="KAI6783578.1"/>
    </source>
</evidence>
<feature type="region of interest" description="Disordered" evidence="1">
    <location>
        <begin position="633"/>
        <end position="667"/>
    </location>
</feature>
<feature type="compositionally biased region" description="Basic residues" evidence="1">
    <location>
        <begin position="180"/>
        <end position="190"/>
    </location>
</feature>
<feature type="compositionally biased region" description="Low complexity" evidence="1">
    <location>
        <begin position="293"/>
        <end position="305"/>
    </location>
</feature>
<feature type="compositionally biased region" description="Basic and acidic residues" evidence="1">
    <location>
        <begin position="444"/>
        <end position="453"/>
    </location>
</feature>
<feature type="compositionally biased region" description="Acidic residues" evidence="1">
    <location>
        <begin position="602"/>
        <end position="614"/>
    </location>
</feature>
<gene>
    <name evidence="2" type="ORF">J7T54_005607</name>
</gene>
<evidence type="ECO:0000313" key="3">
    <source>
        <dbReference type="Proteomes" id="UP001055219"/>
    </source>
</evidence>
<feature type="region of interest" description="Disordered" evidence="1">
    <location>
        <begin position="350"/>
        <end position="526"/>
    </location>
</feature>
<protein>
    <submittedName>
        <fullName evidence="2">Uncharacterized protein</fullName>
    </submittedName>
</protein>
<feature type="region of interest" description="Disordered" evidence="1">
    <location>
        <begin position="1015"/>
        <end position="1039"/>
    </location>
</feature>
<feature type="region of interest" description="Disordered" evidence="1">
    <location>
        <begin position="544"/>
        <end position="620"/>
    </location>
</feature>
<feature type="compositionally biased region" description="Acidic residues" evidence="1">
    <location>
        <begin position="832"/>
        <end position="843"/>
    </location>
</feature>
<feature type="compositionally biased region" description="Basic residues" evidence="1">
    <location>
        <begin position="150"/>
        <end position="163"/>
    </location>
</feature>
<feature type="compositionally biased region" description="Polar residues" evidence="1">
    <location>
        <begin position="563"/>
        <end position="575"/>
    </location>
</feature>
<feature type="region of interest" description="Disordered" evidence="1">
    <location>
        <begin position="216"/>
        <end position="330"/>
    </location>
</feature>
<feature type="compositionally biased region" description="Polar residues" evidence="1">
    <location>
        <begin position="492"/>
        <end position="503"/>
    </location>
</feature>
<dbReference type="EMBL" id="JAGIXG020000007">
    <property type="protein sequence ID" value="KAI6783578.1"/>
    <property type="molecule type" value="Genomic_DNA"/>
</dbReference>
<proteinExistence type="predicted"/>
<feature type="region of interest" description="Disordered" evidence="1">
    <location>
        <begin position="829"/>
        <end position="870"/>
    </location>
</feature>
<organism evidence="2 3">
    <name type="scientific">Emericellopsis cladophorae</name>
    <dbReference type="NCBI Taxonomy" id="2686198"/>
    <lineage>
        <taxon>Eukaryota</taxon>
        <taxon>Fungi</taxon>
        <taxon>Dikarya</taxon>
        <taxon>Ascomycota</taxon>
        <taxon>Pezizomycotina</taxon>
        <taxon>Sordariomycetes</taxon>
        <taxon>Hypocreomycetidae</taxon>
        <taxon>Hypocreales</taxon>
        <taxon>Bionectriaceae</taxon>
        <taxon>Emericellopsis</taxon>
    </lineage>
</organism>
<sequence length="1039" mass="112526">MPPSTRSGGKAPPSRVYHSTPTLKQVQFPARRRVAKSYSTKKISPRLDELPDSEGDGLEDEEVEEDKENGGASSSSRKPDRALAKGKQRAGLRDPKQKTLTQIDFVSSSSLSDVPSYAMSESEPPTPKKPVVSGKGSKNKTKIKTTATAKKTKTTATKAKRRRTLGDEAEEEEDVSDKKGKAKGNGKRRRTMGDTPWHTQTLTQYYTCDAVVQDSEDDEGFDDWLAASPSKPKRAGTSPRKVDLAEYDADPTEPPRRNASAAKPKKITWTEDPSAYAADGKGPETPSKRVRPESSASSPASVPRSIELLSRYGAANDKPTPSKSSGVIRELGSLEMVRVGKMVIEDSFGTASWDSPVRPVGTPLKDITEDVVGEMASPSRGRGKRRMALGALDHGRESNKENQSVKSDKDDESDMGITMEIPDSDEEEDFSEGDDTIVPGMHQVESEVHHDEVQEISGGAQGASVGNDFDETVAQCDQAPVTEQKPEGEKAASTSTKSQSIETTDAFERTSSEVAEVSQPLAADISQFPTKEVYGEQNNLEYLVESTSELSSAPPTEELQPEQGATSRIPQSSTEAPRKTPKKLQVIIDDNPVEIQQPLFVDDSEDDEDEAADDGDYKTGLETQHALDELASSTDDFAKSQSSREPTSTGQQPQHSTPPTETSFQTPARRLRKPLGAVSPGSLTQPLESQRLPRNIIQALVGEPDTTTDILIPLPPTQLAALISGHSLHVSFPYRVPVTVQRLWFLSDNLLRYGGITHPDDEAVNASGEKQYRYYVSQVVELNNPHDEESLRHEEWIFGPVGRYQYLQPGPIQSILANLQRALFRDDAVGEASDDEDDEDEQPTQEVTHPAVSSPPPAATGDGPTSANSSFSISQQVEAQLMSDMATHNTNPPSDAAAATPAPPAGDDDILVPSTPLKRRTQHLNADNDTVVRASQATTASQASTPSQTPRRSARAARTPRPAAPTLRRPATQSSGSTVAFPELSSPPYLMNVSSAGRDGSLLLRSSQLLTRSQMLPDSLIRGDDRAPPVMWDSDGEES</sequence>
<feature type="region of interest" description="Disordered" evidence="1">
    <location>
        <begin position="1"/>
        <end position="200"/>
    </location>
</feature>
<accession>A0A9P9Y5R6</accession>
<reference evidence="2" key="1">
    <citation type="journal article" date="2021" name="J Fungi (Basel)">
        <title>Genomic and Metabolomic Analyses of the Marine Fungus Emericellopsis cladophorae: Insights into Saltwater Adaptability Mechanisms and Its Biosynthetic Potential.</title>
        <authorList>
            <person name="Goncalves M.F.M."/>
            <person name="Hilario S."/>
            <person name="Van de Peer Y."/>
            <person name="Esteves A.C."/>
            <person name="Alves A."/>
        </authorList>
    </citation>
    <scope>NUCLEOTIDE SEQUENCE</scope>
    <source>
        <strain evidence="2">MUM 19.33</strain>
    </source>
</reference>
<feature type="compositionally biased region" description="Acidic residues" evidence="1">
    <location>
        <begin position="422"/>
        <end position="435"/>
    </location>
</feature>
<keyword evidence="3" id="KW-1185">Reference proteome</keyword>
<dbReference type="AlphaFoldDB" id="A0A9P9Y5R6"/>
<dbReference type="RefSeq" id="XP_051364434.1">
    <property type="nucleotide sequence ID" value="XM_051504044.1"/>
</dbReference>